<name>A0A419ETV2_9BACT</name>
<organism evidence="2 3">
    <name type="scientific">Candidatus Abyssobacteria bacterium SURF_17</name>
    <dbReference type="NCBI Taxonomy" id="2093361"/>
    <lineage>
        <taxon>Bacteria</taxon>
        <taxon>Pseudomonadati</taxon>
        <taxon>Candidatus Hydrogenedentota</taxon>
        <taxon>Candidatus Abyssobacteria</taxon>
    </lineage>
</organism>
<dbReference type="Proteomes" id="UP000285961">
    <property type="component" value="Unassembled WGS sequence"/>
</dbReference>
<dbReference type="InterPro" id="IPR023361">
    <property type="entry name" value="DUF1285_beta_roll_sf"/>
</dbReference>
<dbReference type="AlphaFoldDB" id="A0A419ETV2"/>
<protein>
    <submittedName>
        <fullName evidence="2">DUF1285 domain-containing protein</fullName>
    </submittedName>
</protein>
<dbReference type="InterPro" id="IPR048341">
    <property type="entry name" value="DUF1285_N"/>
</dbReference>
<dbReference type="Pfam" id="PF06938">
    <property type="entry name" value="DUF1285_N"/>
    <property type="match status" value="1"/>
</dbReference>
<proteinExistence type="predicted"/>
<evidence type="ECO:0000313" key="2">
    <source>
        <dbReference type="EMBL" id="RJP67523.1"/>
    </source>
</evidence>
<sequence length="178" mass="20739">MNKKRQKASNKRQRPQPVELNGHFGKFHVLREGAGRYELRIDAEGRWYHEGIEIAREDIRKFFSRHLARRDDGEYYIQIGEDEAPVIVEDAPFLVVRVERNTHGGLTLLLSDGSTEPLAPETIMFKDSNVPYCMVRTNMEARFSRPAYYQLAEYICYDAEADRYCLCVNGEKFDLRVS</sequence>
<evidence type="ECO:0000313" key="3">
    <source>
        <dbReference type="Proteomes" id="UP000285961"/>
    </source>
</evidence>
<evidence type="ECO:0000259" key="1">
    <source>
        <dbReference type="Pfam" id="PF06938"/>
    </source>
</evidence>
<dbReference type="Gene3D" id="3.10.540.10">
    <property type="entry name" value="duf1285 like domain"/>
    <property type="match status" value="1"/>
</dbReference>
<accession>A0A419ETV2</accession>
<comment type="caution">
    <text evidence="2">The sequence shown here is derived from an EMBL/GenBank/DDBJ whole genome shotgun (WGS) entry which is preliminary data.</text>
</comment>
<dbReference type="Gene3D" id="2.30.270.10">
    <property type="entry name" value="duf1285 protein"/>
    <property type="match status" value="1"/>
</dbReference>
<dbReference type="EMBL" id="QZKI01000103">
    <property type="protein sequence ID" value="RJP67523.1"/>
    <property type="molecule type" value="Genomic_DNA"/>
</dbReference>
<reference evidence="2 3" key="1">
    <citation type="journal article" date="2017" name="ISME J.">
        <title>Energy and carbon metabolisms in a deep terrestrial subsurface fluid microbial community.</title>
        <authorList>
            <person name="Momper L."/>
            <person name="Jungbluth S.P."/>
            <person name="Lee M.D."/>
            <person name="Amend J.P."/>
        </authorList>
    </citation>
    <scope>NUCLEOTIDE SEQUENCE [LARGE SCALE GENOMIC DNA]</scope>
    <source>
        <strain evidence="2">SURF_17</strain>
    </source>
</reference>
<gene>
    <name evidence="2" type="ORF">C4532_14505</name>
</gene>
<feature type="domain" description="DUF1285" evidence="1">
    <location>
        <begin position="34"/>
        <end position="91"/>
    </location>
</feature>